<evidence type="ECO:0000313" key="3">
    <source>
        <dbReference type="EMBL" id="CAE2229821.1"/>
    </source>
</evidence>
<evidence type="ECO:0000256" key="1">
    <source>
        <dbReference type="SAM" id="MobiDB-lite"/>
    </source>
</evidence>
<feature type="region of interest" description="Disordered" evidence="1">
    <location>
        <begin position="1"/>
        <end position="36"/>
    </location>
</feature>
<dbReference type="EMBL" id="HBKQ01017043">
    <property type="protein sequence ID" value="CAE2229824.1"/>
    <property type="molecule type" value="Transcribed_RNA"/>
</dbReference>
<reference evidence="4" key="1">
    <citation type="submission" date="2021-01" db="EMBL/GenBank/DDBJ databases">
        <authorList>
            <person name="Corre E."/>
            <person name="Pelletier E."/>
            <person name="Niang G."/>
            <person name="Scheremetjew M."/>
            <person name="Finn R."/>
            <person name="Kale V."/>
            <person name="Holt S."/>
            <person name="Cochrane G."/>
            <person name="Meng A."/>
            <person name="Brown T."/>
            <person name="Cohen L."/>
        </authorList>
    </citation>
    <scope>NUCLEOTIDE SEQUENCE</scope>
    <source>
        <strain evidence="4">Isolate 1302-5</strain>
    </source>
</reference>
<sequence>MSDSSSSSSSSSSPHPKSSSTSTSASSSDATTMTTTSLNLRSSIKSAVEATNSVLSAAECAADDASSAALSRVRSIGRQARGVASKALAAYDARASYGPPLVAGSALALGGLAAMRRGRAPGAVAGLLGGAGAYAVVYGVPIYPPTKRD</sequence>
<organism evidence="4">
    <name type="scientific">Odontella aurita</name>
    <dbReference type="NCBI Taxonomy" id="265563"/>
    <lineage>
        <taxon>Eukaryota</taxon>
        <taxon>Sar</taxon>
        <taxon>Stramenopiles</taxon>
        <taxon>Ochrophyta</taxon>
        <taxon>Bacillariophyta</taxon>
        <taxon>Mediophyceae</taxon>
        <taxon>Biddulphiophycidae</taxon>
        <taxon>Eupodiscales</taxon>
        <taxon>Odontellaceae</taxon>
        <taxon>Odontella</taxon>
    </lineage>
</organism>
<protein>
    <submittedName>
        <fullName evidence="4">Uncharacterized protein</fullName>
    </submittedName>
</protein>
<accession>A0A6U6EE98</accession>
<evidence type="ECO:0000313" key="4">
    <source>
        <dbReference type="EMBL" id="CAE2229824.1"/>
    </source>
</evidence>
<keyword evidence="2" id="KW-0472">Membrane</keyword>
<proteinExistence type="predicted"/>
<gene>
    <name evidence="3" type="ORF">OAUR00152_LOCUS11502</name>
    <name evidence="4" type="ORF">OAUR00152_LOCUS11503</name>
</gene>
<name>A0A6U6EE98_9STRA</name>
<dbReference type="AlphaFoldDB" id="A0A6U6EE98"/>
<keyword evidence="2" id="KW-1133">Transmembrane helix</keyword>
<dbReference type="EMBL" id="HBKQ01017042">
    <property type="protein sequence ID" value="CAE2229821.1"/>
    <property type="molecule type" value="Transcribed_RNA"/>
</dbReference>
<evidence type="ECO:0000256" key="2">
    <source>
        <dbReference type="SAM" id="Phobius"/>
    </source>
</evidence>
<keyword evidence="2" id="KW-0812">Transmembrane</keyword>
<feature type="transmembrane region" description="Helical" evidence="2">
    <location>
        <begin position="123"/>
        <end position="143"/>
    </location>
</feature>